<evidence type="ECO:0000313" key="3">
    <source>
        <dbReference type="Proteomes" id="UP001516464"/>
    </source>
</evidence>
<reference evidence="2 3" key="1">
    <citation type="submission" date="2019-01" db="EMBL/GenBank/DDBJ databases">
        <title>Genomes sequencing and comparative genomics of infectious freshwater microsporidia, Cucumispora dikerogammari and Thelohania contejeani.</title>
        <authorList>
            <person name="Cormier A."/>
            <person name="Giraud I."/>
            <person name="Wattier R."/>
            <person name="Teixeira M."/>
            <person name="Grandjean F."/>
            <person name="Rigaud T."/>
            <person name="Cordaux R."/>
        </authorList>
    </citation>
    <scope>NUCLEOTIDE SEQUENCE [LARGE SCALE GENOMIC DNA]</scope>
    <source>
        <strain evidence="2">T1</strain>
        <tissue evidence="2">Spores</tissue>
    </source>
</reference>
<accession>A0ABQ7HYT2</accession>
<sequence length="130" mass="15019">MQEMCKKNGCCGMSLKLNYKTNYEDIIIPNIIIDNNKFIILCLIVFIISLLVEFLKSYIWKLQKTIRKQKLKAFYSLILSIVVFFISWCIMMISMTSNVFIVLSFLMGKSIGSTIVGLRAEYNELDDSCC</sequence>
<keyword evidence="1" id="KW-1133">Transmembrane helix</keyword>
<evidence type="ECO:0008006" key="4">
    <source>
        <dbReference type="Google" id="ProtNLM"/>
    </source>
</evidence>
<comment type="caution">
    <text evidence="2">The sequence shown here is derived from an EMBL/GenBank/DDBJ whole genome shotgun (WGS) entry which is preliminary data.</text>
</comment>
<feature type="transmembrane region" description="Helical" evidence="1">
    <location>
        <begin position="38"/>
        <end position="59"/>
    </location>
</feature>
<feature type="transmembrane region" description="Helical" evidence="1">
    <location>
        <begin position="71"/>
        <end position="93"/>
    </location>
</feature>
<dbReference type="EMBL" id="SBIQ01000095">
    <property type="protein sequence ID" value="KAF7683355.1"/>
    <property type="molecule type" value="Genomic_DNA"/>
</dbReference>
<evidence type="ECO:0000256" key="1">
    <source>
        <dbReference type="SAM" id="Phobius"/>
    </source>
</evidence>
<protein>
    <recommendedName>
        <fullName evidence="4">Copper transporter</fullName>
    </recommendedName>
</protein>
<name>A0ABQ7HYT2_9MICR</name>
<keyword evidence="1" id="KW-0812">Transmembrane</keyword>
<keyword evidence="1" id="KW-0472">Membrane</keyword>
<proteinExistence type="predicted"/>
<keyword evidence="3" id="KW-1185">Reference proteome</keyword>
<organism evidence="2 3">
    <name type="scientific">Astathelohania contejeani</name>
    <dbReference type="NCBI Taxonomy" id="164912"/>
    <lineage>
        <taxon>Eukaryota</taxon>
        <taxon>Fungi</taxon>
        <taxon>Fungi incertae sedis</taxon>
        <taxon>Microsporidia</taxon>
        <taxon>Astathelohaniidae</taxon>
        <taxon>Astathelohania</taxon>
    </lineage>
</organism>
<gene>
    <name evidence="2" type="ORF">TCON_1431</name>
</gene>
<feature type="transmembrane region" description="Helical" evidence="1">
    <location>
        <begin position="99"/>
        <end position="118"/>
    </location>
</feature>
<evidence type="ECO:0000313" key="2">
    <source>
        <dbReference type="EMBL" id="KAF7683355.1"/>
    </source>
</evidence>
<dbReference type="Proteomes" id="UP001516464">
    <property type="component" value="Unassembled WGS sequence"/>
</dbReference>